<keyword evidence="6 7" id="KW-0472">Membrane</keyword>
<dbReference type="PANTHER" id="PTHR37937">
    <property type="entry name" value="CONJUGATIVE TRANSFER: DNA TRANSPORT"/>
    <property type="match status" value="1"/>
</dbReference>
<dbReference type="InterPro" id="IPR027417">
    <property type="entry name" value="P-loop_NTPase"/>
</dbReference>
<dbReference type="Proteomes" id="UP000886786">
    <property type="component" value="Unassembled WGS sequence"/>
</dbReference>
<reference evidence="8" key="2">
    <citation type="journal article" date="2021" name="PeerJ">
        <title>Extensive microbial diversity within the chicken gut microbiome revealed by metagenomics and culture.</title>
        <authorList>
            <person name="Gilroy R."/>
            <person name="Ravi A."/>
            <person name="Getino M."/>
            <person name="Pursley I."/>
            <person name="Horton D.L."/>
            <person name="Alikhan N.F."/>
            <person name="Baker D."/>
            <person name="Gharbi K."/>
            <person name="Hall N."/>
            <person name="Watson M."/>
            <person name="Adriaenssens E.M."/>
            <person name="Foster-Nyarko E."/>
            <person name="Jarju S."/>
            <person name="Secka A."/>
            <person name="Antonio M."/>
            <person name="Oren A."/>
            <person name="Chaudhuri R.R."/>
            <person name="La Ragione R."/>
            <person name="Hildebrand F."/>
            <person name="Pallen M.J."/>
        </authorList>
    </citation>
    <scope>NUCLEOTIDE SEQUENCE</scope>
    <source>
        <strain evidence="8">CHK147-3167</strain>
    </source>
</reference>
<keyword evidence="5 7" id="KW-1133">Transmembrane helix</keyword>
<feature type="transmembrane region" description="Helical" evidence="7">
    <location>
        <begin position="58"/>
        <end position="77"/>
    </location>
</feature>
<evidence type="ECO:0000256" key="6">
    <source>
        <dbReference type="ARBA" id="ARBA00023136"/>
    </source>
</evidence>
<accession>A0A9D0ZSM3</accession>
<sequence length="792" mass="89206">MKLKLNAEPKDWAMFGGFCVILLYVVCVAVLNIIQFAKGDLDHLFYGLNPFPALGPDYIGITLPCYIIALGASIFSVKDRFFDRDKGIGFGTDVKKESKGYSRWMKDSELKKELAKVDVKAEKADAGGLPLINDGKFMWVDNSEAHTLIIGSTGAGKTQVAIFPLVHSLAKHDESMIITDPKGEIYETTANMLKARGYNVILLNFRNPQQGSGWNPLHLPYKYYKEGNIDKANELTDDLAANILYDEAGQNNDPFWQNTSANYFSGICLGLFEDAKPEEINLNSINLFTTVGEEKCGARSVYANEYFKLTKDPASSAYVSASSTISAPSETRGSIISVFQQKIRLFAARDNLSEMLSHSDFEFEDIGRKKTAVFIVIQDEKKTYHSLVTIFLKQCYETLVDYAQKCGGKLPYRTNFLLDEFANMPPLKDVDAMVSAARSRKMRFFFVIQNFAQLSEVYGKEKGDTIKGNCTNIVYLISTELAALEEISKMCGEVKVKTDKKDKDGKAIEETRPLITISDLQKLKVGEIILLRTRCDPFRTKLKLDYQIDWGESYENAAYPTREKQKVQVFDLKKFVDEKKKEHDQEQINQMISRMTQESGRNSNPMPEPPKSSLDFGAILKSMDEKIAQAEAQKKAKEGSSVGKIDPVKMPVSKPASEVKEVIKPGAVKQPTENTRKENIAVKPVEVVPSRDKKVQDFAARITNNVNKEIKHETVNNKAKNDEVNVLKRDDISKAEVKDISKNNKDENKISNVNSVVQNIKENEDKKSVANNRRDYVTDDQFFDDFFADEDE</sequence>
<dbReference type="CDD" id="cd01127">
    <property type="entry name" value="TrwB_TraG_TraD_VirD4"/>
    <property type="match status" value="1"/>
</dbReference>
<evidence type="ECO:0000256" key="1">
    <source>
        <dbReference type="ARBA" id="ARBA00004651"/>
    </source>
</evidence>
<evidence type="ECO:0000256" key="7">
    <source>
        <dbReference type="SAM" id="Phobius"/>
    </source>
</evidence>
<comment type="similarity">
    <text evidence="2">Belongs to the VirD4/TraG family.</text>
</comment>
<keyword evidence="3" id="KW-1003">Cell membrane</keyword>
<dbReference type="EMBL" id="DVFV01000063">
    <property type="protein sequence ID" value="HIQ90640.1"/>
    <property type="molecule type" value="Genomic_DNA"/>
</dbReference>
<reference evidence="8" key="1">
    <citation type="submission" date="2020-10" db="EMBL/GenBank/DDBJ databases">
        <authorList>
            <person name="Gilroy R."/>
        </authorList>
    </citation>
    <scope>NUCLEOTIDE SEQUENCE</scope>
    <source>
        <strain evidence="8">CHK147-3167</strain>
    </source>
</reference>
<dbReference type="Gene3D" id="3.40.50.300">
    <property type="entry name" value="P-loop containing nucleotide triphosphate hydrolases"/>
    <property type="match status" value="2"/>
</dbReference>
<proteinExistence type="inferred from homology"/>
<evidence type="ECO:0000256" key="2">
    <source>
        <dbReference type="ARBA" id="ARBA00008806"/>
    </source>
</evidence>
<dbReference type="PANTHER" id="PTHR37937:SF1">
    <property type="entry name" value="CONJUGATIVE TRANSFER: DNA TRANSPORT"/>
    <property type="match status" value="1"/>
</dbReference>
<keyword evidence="4 7" id="KW-0812">Transmembrane</keyword>
<evidence type="ECO:0000256" key="4">
    <source>
        <dbReference type="ARBA" id="ARBA00022692"/>
    </source>
</evidence>
<evidence type="ECO:0000313" key="9">
    <source>
        <dbReference type="Proteomes" id="UP000886786"/>
    </source>
</evidence>
<organism evidence="8 9">
    <name type="scientific">Candidatus Coprosoma intestinipullorum</name>
    <dbReference type="NCBI Taxonomy" id="2840752"/>
    <lineage>
        <taxon>Bacteria</taxon>
        <taxon>Bacillati</taxon>
        <taxon>Bacillota</taxon>
        <taxon>Bacillota incertae sedis</taxon>
        <taxon>Candidatus Coprosoma</taxon>
    </lineage>
</organism>
<evidence type="ECO:0000313" key="8">
    <source>
        <dbReference type="EMBL" id="HIQ90640.1"/>
    </source>
</evidence>
<comment type="subcellular location">
    <subcellularLocation>
        <location evidence="1">Cell membrane</location>
        <topology evidence="1">Multi-pass membrane protein</topology>
    </subcellularLocation>
</comment>
<evidence type="ECO:0000256" key="3">
    <source>
        <dbReference type="ARBA" id="ARBA00022475"/>
    </source>
</evidence>
<dbReference type="Pfam" id="PF02534">
    <property type="entry name" value="T4SS-DNA_transf"/>
    <property type="match status" value="1"/>
</dbReference>
<name>A0A9D0ZSM3_9FIRM</name>
<dbReference type="SUPFAM" id="SSF52540">
    <property type="entry name" value="P-loop containing nucleoside triphosphate hydrolases"/>
    <property type="match status" value="1"/>
</dbReference>
<evidence type="ECO:0000256" key="5">
    <source>
        <dbReference type="ARBA" id="ARBA00022989"/>
    </source>
</evidence>
<feature type="transmembrane region" description="Helical" evidence="7">
    <location>
        <begin position="12"/>
        <end position="38"/>
    </location>
</feature>
<dbReference type="InterPro" id="IPR003688">
    <property type="entry name" value="TraG/VirD4"/>
</dbReference>
<gene>
    <name evidence="8" type="ORF">IAB27_03315</name>
</gene>
<protein>
    <submittedName>
        <fullName evidence="8">Type IV secretory system conjugative DNA transfer family protein</fullName>
    </submittedName>
</protein>
<dbReference type="GO" id="GO:0005886">
    <property type="term" value="C:plasma membrane"/>
    <property type="evidence" value="ECO:0007669"/>
    <property type="project" value="UniProtKB-SubCell"/>
</dbReference>
<dbReference type="AlphaFoldDB" id="A0A9D0ZSM3"/>
<dbReference type="NCBIfam" id="NF045973">
    <property type="entry name" value="conju_CD1115"/>
    <property type="match status" value="1"/>
</dbReference>
<comment type="caution">
    <text evidence="8">The sequence shown here is derived from an EMBL/GenBank/DDBJ whole genome shotgun (WGS) entry which is preliminary data.</text>
</comment>
<dbReference type="InterPro" id="IPR051539">
    <property type="entry name" value="T4SS-coupling_protein"/>
</dbReference>